<proteinExistence type="predicted"/>
<gene>
    <name evidence="1" type="ORF">B0F90DRAFT_1624008</name>
</gene>
<evidence type="ECO:0000313" key="1">
    <source>
        <dbReference type="EMBL" id="KAI0305898.1"/>
    </source>
</evidence>
<accession>A0AAD4M9B7</accession>
<protein>
    <submittedName>
        <fullName evidence="1">Uncharacterized protein</fullName>
    </submittedName>
</protein>
<sequence length="202" mass="22611">MTDYRRLCQTLPNPSGSGVIFVVQQVPHPLQPLLLDPNGHPLWLLDYSITHTGTVVPQVLWSPQNVNDRKQHVVLADLQMPIFFTLQTGNLGISLDDAANNRCQNLCDFRSQAQLGGKTTTYVRIGVGSSRTFKRQIQIKDETENRNPITIGKFAQHLGRSVDAFLQVNPGRINRTNIKLIGAIHVSAGCWMPILQLDLYVF</sequence>
<name>A0AAD4M9B7_9AGAM</name>
<dbReference type="EMBL" id="WTXG01000004">
    <property type="protein sequence ID" value="KAI0305898.1"/>
    <property type="molecule type" value="Genomic_DNA"/>
</dbReference>
<dbReference type="AlphaFoldDB" id="A0AAD4M9B7"/>
<dbReference type="Proteomes" id="UP001203297">
    <property type="component" value="Unassembled WGS sequence"/>
</dbReference>
<reference evidence="1" key="1">
    <citation type="journal article" date="2022" name="New Phytol.">
        <title>Evolutionary transition to the ectomycorrhizal habit in the genomes of a hyperdiverse lineage of mushroom-forming fungi.</title>
        <authorList>
            <person name="Looney B."/>
            <person name="Miyauchi S."/>
            <person name="Morin E."/>
            <person name="Drula E."/>
            <person name="Courty P.E."/>
            <person name="Kohler A."/>
            <person name="Kuo A."/>
            <person name="LaButti K."/>
            <person name="Pangilinan J."/>
            <person name="Lipzen A."/>
            <person name="Riley R."/>
            <person name="Andreopoulos W."/>
            <person name="He G."/>
            <person name="Johnson J."/>
            <person name="Nolan M."/>
            <person name="Tritt A."/>
            <person name="Barry K.W."/>
            <person name="Grigoriev I.V."/>
            <person name="Nagy L.G."/>
            <person name="Hibbett D."/>
            <person name="Henrissat B."/>
            <person name="Matheny P.B."/>
            <person name="Labbe J."/>
            <person name="Martin F.M."/>
        </authorList>
    </citation>
    <scope>NUCLEOTIDE SEQUENCE</scope>
    <source>
        <strain evidence="1">BPL690</strain>
    </source>
</reference>
<comment type="caution">
    <text evidence="1">The sequence shown here is derived from an EMBL/GenBank/DDBJ whole genome shotgun (WGS) entry which is preliminary data.</text>
</comment>
<evidence type="ECO:0000313" key="2">
    <source>
        <dbReference type="Proteomes" id="UP001203297"/>
    </source>
</evidence>
<organism evidence="1 2">
    <name type="scientific">Multifurca ochricompacta</name>
    <dbReference type="NCBI Taxonomy" id="376703"/>
    <lineage>
        <taxon>Eukaryota</taxon>
        <taxon>Fungi</taxon>
        <taxon>Dikarya</taxon>
        <taxon>Basidiomycota</taxon>
        <taxon>Agaricomycotina</taxon>
        <taxon>Agaricomycetes</taxon>
        <taxon>Russulales</taxon>
        <taxon>Russulaceae</taxon>
        <taxon>Multifurca</taxon>
    </lineage>
</organism>
<keyword evidence="2" id="KW-1185">Reference proteome</keyword>